<dbReference type="Pfam" id="PF00106">
    <property type="entry name" value="adh_short"/>
    <property type="match status" value="1"/>
</dbReference>
<name>A0ABV6UMK4_9ACTN</name>
<proteinExistence type="inferred from homology"/>
<dbReference type="SUPFAM" id="SSF51735">
    <property type="entry name" value="NAD(P)-binding Rossmann-fold domains"/>
    <property type="match status" value="1"/>
</dbReference>
<dbReference type="InterPro" id="IPR036291">
    <property type="entry name" value="NAD(P)-bd_dom_sf"/>
</dbReference>
<protein>
    <submittedName>
        <fullName evidence="3">SDR family NAD(P)-dependent oxidoreductase</fullName>
    </submittedName>
</protein>
<organism evidence="3 4">
    <name type="scientific">Streptacidiphilus cavernicola</name>
    <dbReference type="NCBI Taxonomy" id="3342716"/>
    <lineage>
        <taxon>Bacteria</taxon>
        <taxon>Bacillati</taxon>
        <taxon>Actinomycetota</taxon>
        <taxon>Actinomycetes</taxon>
        <taxon>Kitasatosporales</taxon>
        <taxon>Streptomycetaceae</taxon>
        <taxon>Streptacidiphilus</taxon>
    </lineage>
</organism>
<keyword evidence="4" id="KW-1185">Reference proteome</keyword>
<dbReference type="PANTHER" id="PTHR42879:SF2">
    <property type="entry name" value="3-OXOACYL-[ACYL-CARRIER-PROTEIN] REDUCTASE FABG"/>
    <property type="match status" value="1"/>
</dbReference>
<dbReference type="EMBL" id="JBHEZZ010000007">
    <property type="protein sequence ID" value="MFC1402687.1"/>
    <property type="molecule type" value="Genomic_DNA"/>
</dbReference>
<evidence type="ECO:0000256" key="2">
    <source>
        <dbReference type="RuleBase" id="RU000363"/>
    </source>
</evidence>
<accession>A0ABV6UMK4</accession>
<evidence type="ECO:0000256" key="1">
    <source>
        <dbReference type="ARBA" id="ARBA00006484"/>
    </source>
</evidence>
<dbReference type="Proteomes" id="UP001592528">
    <property type="component" value="Unassembled WGS sequence"/>
</dbReference>
<dbReference type="PROSITE" id="PS00061">
    <property type="entry name" value="ADH_SHORT"/>
    <property type="match status" value="1"/>
</dbReference>
<evidence type="ECO:0000313" key="3">
    <source>
        <dbReference type="EMBL" id="MFC1402687.1"/>
    </source>
</evidence>
<evidence type="ECO:0000313" key="4">
    <source>
        <dbReference type="Proteomes" id="UP001592528"/>
    </source>
</evidence>
<sequence>MTAHQTRNALVTGATSGIGLAIVRQLAEEGHRVFLSARTEADVERTVKELRGLGSEGPGLEVDGTAADVRSAEDVTRLVAAATERFGPIDVLVNNAGRSGGGPTATLSDEVWFDVVDTNLHSVFRVTREVLSAGGLAGRPWGRIVNIASTAGKQGVVLAAPYSASKHGVVGFTKALGLELARSGVTVNAVCPGFVETPMAGRVRQGYAELWGTTEESVLETFEAKIPLGRYTTSEEVAGLVGYLVTDAAAAITAQAINVCGGLGNF</sequence>
<dbReference type="Gene3D" id="3.40.50.720">
    <property type="entry name" value="NAD(P)-binding Rossmann-like Domain"/>
    <property type="match status" value="1"/>
</dbReference>
<gene>
    <name evidence="3" type="ORF">ACEZDJ_15470</name>
</gene>
<comment type="caution">
    <text evidence="3">The sequence shown here is derived from an EMBL/GenBank/DDBJ whole genome shotgun (WGS) entry which is preliminary data.</text>
</comment>
<dbReference type="InterPro" id="IPR020904">
    <property type="entry name" value="Sc_DH/Rdtase_CS"/>
</dbReference>
<dbReference type="InterPro" id="IPR002347">
    <property type="entry name" value="SDR_fam"/>
</dbReference>
<comment type="similarity">
    <text evidence="1 2">Belongs to the short-chain dehydrogenases/reductases (SDR) family.</text>
</comment>
<dbReference type="PRINTS" id="PR00080">
    <property type="entry name" value="SDRFAMILY"/>
</dbReference>
<dbReference type="InterPro" id="IPR050259">
    <property type="entry name" value="SDR"/>
</dbReference>
<dbReference type="PRINTS" id="PR00081">
    <property type="entry name" value="GDHRDH"/>
</dbReference>
<dbReference type="PANTHER" id="PTHR42879">
    <property type="entry name" value="3-OXOACYL-(ACYL-CARRIER-PROTEIN) REDUCTASE"/>
    <property type="match status" value="1"/>
</dbReference>
<dbReference type="RefSeq" id="WP_030253197.1">
    <property type="nucleotide sequence ID" value="NZ_JBHEZZ010000007.1"/>
</dbReference>
<reference evidence="3 4" key="1">
    <citation type="submission" date="2024-09" db="EMBL/GenBank/DDBJ databases">
        <authorList>
            <person name="Lee S.D."/>
        </authorList>
    </citation>
    <scope>NUCLEOTIDE SEQUENCE [LARGE SCALE GENOMIC DNA]</scope>
    <source>
        <strain evidence="3 4">N1-5</strain>
    </source>
</reference>